<evidence type="ECO:0000256" key="1">
    <source>
        <dbReference type="SAM" id="MobiDB-lite"/>
    </source>
</evidence>
<dbReference type="Gene3D" id="2.60.120.330">
    <property type="entry name" value="B-lactam Antibiotic, Isopenicillin N Synthase, Chain"/>
    <property type="match status" value="1"/>
</dbReference>
<reference evidence="2 3" key="1">
    <citation type="journal article" date="2018" name="IMA Fungus">
        <title>IMA Genome-F 9: Draft genome sequence of Annulohypoxylon stygium, Aspergillus mulundensis, Berkeleyomyces basicola (syn. Thielaviopsis basicola), Ceratocystis smalleyi, two Cercospora beticola strains, Coleophoma cylindrospora, Fusarium fracticaudum, Phialophora cf. hyalina, and Morchella septimelata.</title>
        <authorList>
            <person name="Wingfield B.D."/>
            <person name="Bills G.F."/>
            <person name="Dong Y."/>
            <person name="Huang W."/>
            <person name="Nel W.J."/>
            <person name="Swalarsk-Parry B.S."/>
            <person name="Vaghefi N."/>
            <person name="Wilken P.M."/>
            <person name="An Z."/>
            <person name="de Beer Z.W."/>
            <person name="De Vos L."/>
            <person name="Chen L."/>
            <person name="Duong T.A."/>
            <person name="Gao Y."/>
            <person name="Hammerbacher A."/>
            <person name="Kikkert J.R."/>
            <person name="Li Y."/>
            <person name="Li H."/>
            <person name="Li K."/>
            <person name="Li Q."/>
            <person name="Liu X."/>
            <person name="Ma X."/>
            <person name="Naidoo K."/>
            <person name="Pethybridge S.J."/>
            <person name="Sun J."/>
            <person name="Steenkamp E.T."/>
            <person name="van der Nest M.A."/>
            <person name="van Wyk S."/>
            <person name="Wingfield M.J."/>
            <person name="Xiong C."/>
            <person name="Yue Q."/>
            <person name="Zhang X."/>
        </authorList>
    </citation>
    <scope>NUCLEOTIDE SEQUENCE [LARGE SCALE GENOMIC DNA]</scope>
    <source>
        <strain evidence="2 3">BP5796</strain>
    </source>
</reference>
<dbReference type="SUPFAM" id="SSF51197">
    <property type="entry name" value="Clavaminate synthase-like"/>
    <property type="match status" value="1"/>
</dbReference>
<dbReference type="Proteomes" id="UP000256328">
    <property type="component" value="Unassembled WGS sequence"/>
</dbReference>
<evidence type="ECO:0000313" key="2">
    <source>
        <dbReference type="EMBL" id="RDW66965.1"/>
    </source>
</evidence>
<feature type="compositionally biased region" description="Pro residues" evidence="1">
    <location>
        <begin position="420"/>
        <end position="429"/>
    </location>
</feature>
<dbReference type="PANTHER" id="PTHR30613:SF1">
    <property type="entry name" value="DUF1479 DOMAIN PROTEIN (AFU_ORTHOLOGUE AFUA_5G09280)"/>
    <property type="match status" value="1"/>
</dbReference>
<comment type="caution">
    <text evidence="2">The sequence shown here is derived from an EMBL/GenBank/DDBJ whole genome shotgun (WGS) entry which is preliminary data.</text>
</comment>
<dbReference type="InterPro" id="IPR010856">
    <property type="entry name" value="Gig2-like"/>
</dbReference>
<keyword evidence="3" id="KW-1185">Reference proteome</keyword>
<dbReference type="Pfam" id="PF07350">
    <property type="entry name" value="Gig2-like"/>
    <property type="match status" value="1"/>
</dbReference>
<sequence>MAAVQKPMVEEPIFGFARDYTAPQTTTDRSARKQKVVNAGAWADTRGAKPKPLDARFADVKKRLVKPAHYAALQASWHRLLQAIEERVNVIEAAGPDFIPTVEFAEITPQGRFPEDFARQARERGCCVVKNVVSETQARDWKAAMVDYCARHPDIKGTPPAAPQIWKAYWTPAQAEARSHPAMLECQRAMSRLYHAGDEVNVDLDSQAMYADRFRVRPAGVENILPPHLDNGSIERWEDEAGYSSVFTAIWEGRWEEYDAWDMTHRADAVTDLYGGPGACSAFRSIQGWLSLSNNGPKKGTIQLLPDIKLSTAYLLLRPFFTDDGQLDMESTYFYGADPGMGQVLSTTWHPHLQLDRSIVSIPDIAPGSYVFWHCDMVHKVEEKHEGSEDSSVAYIPVVPLCKYNIGNLVEQRKAFLAGNPPPDMPPLPEEGVESDHADRGRPEHILTAEGRRMLGLEAFDALADGLTPGQKRMRELANRELGF</sequence>
<dbReference type="EMBL" id="PDLN01000014">
    <property type="protein sequence ID" value="RDW66965.1"/>
    <property type="molecule type" value="Genomic_DNA"/>
</dbReference>
<evidence type="ECO:0008006" key="4">
    <source>
        <dbReference type="Google" id="ProtNLM"/>
    </source>
</evidence>
<evidence type="ECO:0000313" key="3">
    <source>
        <dbReference type="Proteomes" id="UP000256328"/>
    </source>
</evidence>
<dbReference type="AlphaFoldDB" id="A0A3D8QYY3"/>
<gene>
    <name evidence="2" type="ORF">BP5796_09714</name>
</gene>
<organism evidence="2 3">
    <name type="scientific">Coleophoma crateriformis</name>
    <dbReference type="NCBI Taxonomy" id="565419"/>
    <lineage>
        <taxon>Eukaryota</taxon>
        <taxon>Fungi</taxon>
        <taxon>Dikarya</taxon>
        <taxon>Ascomycota</taxon>
        <taxon>Pezizomycotina</taxon>
        <taxon>Leotiomycetes</taxon>
        <taxon>Helotiales</taxon>
        <taxon>Dermateaceae</taxon>
        <taxon>Coleophoma</taxon>
    </lineage>
</organism>
<dbReference type="InterPro" id="IPR027443">
    <property type="entry name" value="IPNS-like_sf"/>
</dbReference>
<feature type="region of interest" description="Disordered" evidence="1">
    <location>
        <begin position="418"/>
        <end position="440"/>
    </location>
</feature>
<proteinExistence type="predicted"/>
<dbReference type="PANTHER" id="PTHR30613">
    <property type="entry name" value="UNCHARACTERIZED PROTEIN YBIU-RELATED"/>
    <property type="match status" value="1"/>
</dbReference>
<accession>A0A3D8QYY3</accession>
<name>A0A3D8QYY3_9HELO</name>
<dbReference type="OrthoDB" id="8249012at2759"/>
<protein>
    <recommendedName>
        <fullName evidence="4">DUF1479-domain-containing protein</fullName>
    </recommendedName>
</protein>